<dbReference type="InterPro" id="IPR006597">
    <property type="entry name" value="Sel1-like"/>
</dbReference>
<evidence type="ECO:0000256" key="2">
    <source>
        <dbReference type="SAM" id="MobiDB-lite"/>
    </source>
</evidence>
<dbReference type="InterPro" id="IPR011990">
    <property type="entry name" value="TPR-like_helical_dom_sf"/>
</dbReference>
<reference evidence="4" key="1">
    <citation type="submission" date="2006-06" db="EMBL/GenBank/DDBJ databases">
        <title>Complete sequence of Trichodesmium erythraeum IMS101.</title>
        <authorList>
            <consortium name="US DOE Joint Genome Institute"/>
            <person name="Copeland A."/>
            <person name="Lucas S."/>
            <person name="Lapidus A."/>
            <person name="Barry K."/>
            <person name="Detter J.C."/>
            <person name="Glavina del Rio T."/>
            <person name="Hammon N."/>
            <person name="Israni S."/>
            <person name="Dalin E."/>
            <person name="Tice H."/>
            <person name="Pitluck S."/>
            <person name="Kiss H."/>
            <person name="Munk A.C."/>
            <person name="Brettin T."/>
            <person name="Bruce D."/>
            <person name="Han C."/>
            <person name="Tapia R."/>
            <person name="Gilna P."/>
            <person name="Schmutz J."/>
            <person name="Larimer F."/>
            <person name="Land M."/>
            <person name="Hauser L."/>
            <person name="Kyrpides N."/>
            <person name="Kim E."/>
            <person name="Richardson P."/>
        </authorList>
    </citation>
    <scope>NUCLEOTIDE SEQUENCE [LARGE SCALE GENOMIC DNA]</scope>
    <source>
        <strain evidence="4">IMS101</strain>
    </source>
</reference>
<dbReference type="GO" id="GO:0006493">
    <property type="term" value="P:protein O-linked glycosylation"/>
    <property type="evidence" value="ECO:0007669"/>
    <property type="project" value="InterPro"/>
</dbReference>
<dbReference type="InterPro" id="IPR019734">
    <property type="entry name" value="TPR_rpt"/>
</dbReference>
<evidence type="ECO:0000259" key="3">
    <source>
        <dbReference type="Pfam" id="PF04577"/>
    </source>
</evidence>
<dbReference type="STRING" id="203124.Tery_2708"/>
<dbReference type="Pfam" id="PF13431">
    <property type="entry name" value="TPR_17"/>
    <property type="match status" value="1"/>
</dbReference>
<dbReference type="InterPro" id="IPR049625">
    <property type="entry name" value="Glyco_transf_61_cat"/>
</dbReference>
<feature type="repeat" description="TPR" evidence="1">
    <location>
        <begin position="139"/>
        <end position="172"/>
    </location>
</feature>
<feature type="repeat" description="TPR" evidence="1">
    <location>
        <begin position="105"/>
        <end position="138"/>
    </location>
</feature>
<dbReference type="GO" id="GO:0097363">
    <property type="term" value="F:protein O-acetylglucosaminyltransferase activity"/>
    <property type="evidence" value="ECO:0007669"/>
    <property type="project" value="TreeGrafter"/>
</dbReference>
<dbReference type="eggNOG" id="COG0457">
    <property type="taxonomic scope" value="Bacteria"/>
</dbReference>
<feature type="repeat" description="TPR" evidence="1">
    <location>
        <begin position="37"/>
        <end position="70"/>
    </location>
</feature>
<keyword evidence="1" id="KW-0802">TPR repeat</keyword>
<dbReference type="Gene3D" id="1.25.40.10">
    <property type="entry name" value="Tetratricopeptide repeat domain"/>
    <property type="match status" value="4"/>
</dbReference>
<dbReference type="Pfam" id="PF13432">
    <property type="entry name" value="TPR_16"/>
    <property type="match status" value="2"/>
</dbReference>
<dbReference type="PROSITE" id="PS50293">
    <property type="entry name" value="TPR_REGION"/>
    <property type="match status" value="3"/>
</dbReference>
<dbReference type="PROSITE" id="PS50005">
    <property type="entry name" value="TPR"/>
    <property type="match status" value="7"/>
</dbReference>
<feature type="repeat" description="TPR" evidence="1">
    <location>
        <begin position="173"/>
        <end position="206"/>
    </location>
</feature>
<dbReference type="eggNOG" id="COG4421">
    <property type="taxonomic scope" value="Bacteria"/>
</dbReference>
<proteinExistence type="predicted"/>
<feature type="domain" description="Glycosyltransferase 61 catalytic" evidence="3">
    <location>
        <begin position="739"/>
        <end position="913"/>
    </location>
</feature>
<feature type="region of interest" description="Disordered" evidence="2">
    <location>
        <begin position="600"/>
        <end position="621"/>
    </location>
</feature>
<feature type="repeat" description="TPR" evidence="1">
    <location>
        <begin position="367"/>
        <end position="400"/>
    </location>
</feature>
<gene>
    <name evidence="4" type="ordered locus">Tery_2708</name>
</gene>
<dbReference type="Pfam" id="PF04577">
    <property type="entry name" value="Glyco_transf_61"/>
    <property type="match status" value="1"/>
</dbReference>
<feature type="repeat" description="TPR" evidence="1">
    <location>
        <begin position="3"/>
        <end position="36"/>
    </location>
</feature>
<dbReference type="Pfam" id="PF13181">
    <property type="entry name" value="TPR_8"/>
    <property type="match status" value="1"/>
</dbReference>
<dbReference type="HOGENOM" id="CLU_012615_0_0_3"/>
<evidence type="ECO:0000313" key="4">
    <source>
        <dbReference type="EMBL" id="ABG51897.1"/>
    </source>
</evidence>
<sequence>MKIEKYLRLAKSYLTKGNLSQAIEICEQILEIQPNSAHAYRILGEIYQAEENFEKAMYAYTKAVEIQPKYAEVHAFLAWLYSQKKWLSEAANQYQKAINLGLKWPELYYNLGNIFYQVRYFESAIQCYENAIVIKPNYINAYLGLGIIFERERNYQAAVDIYRKVIELNPDFVEGYNNLGRILANWNRRSEAIEVYQQALVLKPDSASLYNNLGFTLLNENPIEAIAAYYRAIELDPLLIKAHYNLGKALQIIGEHELAVKSFQEVIRLKGKKDNLLVYSDCAFSLMTIGKFQTAFVYLKNVITNNKFVDGCWQVLESKLGNLEHIEYDKMYLTKVAVLNFIKELKKLDINSENYQQSSQKISRYLLSYYINFGNVLMENEFYKSAENIYHKALKIKPNSADIYWLLGNNLAKQKRLNSAIISYQIALQILLNENRINQTTKIYFELGKIMEKQQRWQAARDYYSKVLSGKVEDILNNDFNNDFLPYPKLEGLYLSTKDWLQKLDGNNYQKRYKEVRLEKLATEYREESIKSPIKVSVENKKKDLECLGLNCSACLKQIYQWFDPKSPAQGIYSLRDQGEFSQDIDLLSQEISLLNPLEKEGKKSLTPGKNERMSPSSLTSVSKEESILSLTKDTKNDKEGLSYFQKLSRSPTFVTTVPEGRAWIMPKKNYWRLCYGIAIMTPDNYLLSDLSREYPSPLPGCTKHDPSQHRIFGFEELPPLEKINGKVAVLSVLSGNVYFHWMVDLLPRIEILRQGINLEEIDWFIVNDYQQPFQRETLKTLGVKQEKILASDRHPHVQATELVVPSYPSYLGWLQPWGLKFLREVFLRGITNNKSYFPEKIYIGRGNAKYRRVMNEAEVVDILRQFGFTYVTPESISLENQISTFAHAKIIVAPHGSGLTNIVFCNPGTKVIELFSPHYLRYYYWHISQLLGLEHYYLIGETFSCYPMRNIMYESSLVEDILVNLDSLNQMLKVVDIF</sequence>
<dbReference type="EMBL" id="CP000393">
    <property type="protein sequence ID" value="ABG51897.1"/>
    <property type="molecule type" value="Genomic_DNA"/>
</dbReference>
<protein>
    <submittedName>
        <fullName evidence="4">Tetratricopeptide TPR_2</fullName>
    </submittedName>
</protein>
<evidence type="ECO:0000256" key="1">
    <source>
        <dbReference type="PROSITE-ProRule" id="PRU00339"/>
    </source>
</evidence>
<dbReference type="SMART" id="SM00028">
    <property type="entry name" value="TPR"/>
    <property type="match status" value="11"/>
</dbReference>
<dbReference type="RefSeq" id="WP_011612259.1">
    <property type="nucleotide sequence ID" value="NC_008312.1"/>
</dbReference>
<organism evidence="4">
    <name type="scientific">Trichodesmium erythraeum (strain IMS101)</name>
    <dbReference type="NCBI Taxonomy" id="203124"/>
    <lineage>
        <taxon>Bacteria</taxon>
        <taxon>Bacillati</taxon>
        <taxon>Cyanobacteriota</taxon>
        <taxon>Cyanophyceae</taxon>
        <taxon>Oscillatoriophycideae</taxon>
        <taxon>Oscillatoriales</taxon>
        <taxon>Microcoleaceae</taxon>
        <taxon>Trichodesmium</taxon>
    </lineage>
</organism>
<dbReference type="AlphaFoldDB" id="Q111C7"/>
<accession>Q111C7</accession>
<dbReference type="OrthoDB" id="182122at2"/>
<dbReference type="Pfam" id="PF13414">
    <property type="entry name" value="TPR_11"/>
    <property type="match status" value="2"/>
</dbReference>
<dbReference type="SMART" id="SM00671">
    <property type="entry name" value="SEL1"/>
    <property type="match status" value="3"/>
</dbReference>
<dbReference type="PANTHER" id="PTHR44366">
    <property type="entry name" value="UDP-N-ACETYLGLUCOSAMINE--PEPTIDE N-ACETYLGLUCOSAMINYLTRANSFERASE 110 KDA SUBUNIT"/>
    <property type="match status" value="1"/>
</dbReference>
<dbReference type="KEGG" id="ter:Tery_2708"/>
<dbReference type="SUPFAM" id="SSF48452">
    <property type="entry name" value="TPR-like"/>
    <property type="match status" value="3"/>
</dbReference>
<dbReference type="InterPro" id="IPR037919">
    <property type="entry name" value="OGT"/>
</dbReference>
<dbReference type="PANTHER" id="PTHR44366:SF1">
    <property type="entry name" value="UDP-N-ACETYLGLUCOSAMINE--PEPTIDE N-ACETYLGLUCOSAMINYLTRANSFERASE 110 KDA SUBUNIT"/>
    <property type="match status" value="1"/>
</dbReference>
<feature type="repeat" description="TPR" evidence="1">
    <location>
        <begin position="240"/>
        <end position="273"/>
    </location>
</feature>
<name>Q111C7_TRIEI</name>